<dbReference type="AlphaFoldDB" id="I2NBC6"/>
<dbReference type="SUPFAM" id="SSF55811">
    <property type="entry name" value="Nudix"/>
    <property type="match status" value="1"/>
</dbReference>
<dbReference type="PANTHER" id="PTHR43046">
    <property type="entry name" value="GDP-MANNOSE MANNOSYL HYDROLASE"/>
    <property type="match status" value="1"/>
</dbReference>
<dbReference type="Pfam" id="PF00293">
    <property type="entry name" value="NUDIX"/>
    <property type="match status" value="1"/>
</dbReference>
<evidence type="ECO:0000313" key="6">
    <source>
        <dbReference type="Proteomes" id="UP000005940"/>
    </source>
</evidence>
<name>I2NBC6_STRT9</name>
<proteinExistence type="inferred from homology"/>
<keyword evidence="3 4" id="KW-0378">Hydrolase</keyword>
<dbReference type="GO" id="GO:0016787">
    <property type="term" value="F:hydrolase activity"/>
    <property type="evidence" value="ECO:0007669"/>
    <property type="project" value="UniProtKB-KW"/>
</dbReference>
<dbReference type="PROSITE" id="PS00893">
    <property type="entry name" value="NUDIX_BOX"/>
    <property type="match status" value="1"/>
</dbReference>
<dbReference type="PRINTS" id="PR00502">
    <property type="entry name" value="NUDIXFAMILY"/>
</dbReference>
<dbReference type="Proteomes" id="UP000005940">
    <property type="component" value="Chromosome"/>
</dbReference>
<dbReference type="Gene3D" id="3.90.79.10">
    <property type="entry name" value="Nucleoside Triphosphate Pyrophosphohydrolase"/>
    <property type="match status" value="1"/>
</dbReference>
<gene>
    <name evidence="5" type="ORF">STSU_001415</name>
</gene>
<dbReference type="RefSeq" id="WP_006344811.1">
    <property type="nucleotide sequence ID" value="NZ_CP029159.1"/>
</dbReference>
<accession>I2NBC6</accession>
<reference evidence="5 6" key="1">
    <citation type="journal article" date="2012" name="J. Bacteriol.">
        <title>Draft genome of Streptomyces tsukubaensis NRRL 18488, the producer of the clinically important immunosuppressant tacrolimus (FK506).</title>
        <authorList>
            <person name="Barreiro C."/>
            <person name="Prieto C."/>
            <person name="Sola-Landa A."/>
            <person name="Solera E."/>
            <person name="Martinez-Castro M."/>
            <person name="Perez-Redondo R."/>
            <person name="Garcia-Estrada C."/>
            <person name="Aparicio J.F."/>
            <person name="Fernandez-Martinez L.T."/>
            <person name="Santos-Aberturas J."/>
            <person name="Salehi-Najafabadi Z."/>
            <person name="Rodriguez-Garcia A."/>
            <person name="Tauch A."/>
            <person name="Martin J.F."/>
        </authorList>
    </citation>
    <scope>NUCLEOTIDE SEQUENCE [LARGE SCALE GENOMIC DNA]</scope>
    <source>
        <strain evidence="6">DSM 42081 / NBRC 108919 / NRRL 18488 / 9993</strain>
    </source>
</reference>
<evidence type="ECO:0000256" key="3">
    <source>
        <dbReference type="ARBA" id="ARBA00022801"/>
    </source>
</evidence>
<dbReference type="InterPro" id="IPR015797">
    <property type="entry name" value="NUDIX_hydrolase-like_dom_sf"/>
</dbReference>
<protein>
    <submittedName>
        <fullName evidence="5">NUDIX hydrolase</fullName>
    </submittedName>
</protein>
<evidence type="ECO:0000256" key="4">
    <source>
        <dbReference type="RuleBase" id="RU003476"/>
    </source>
</evidence>
<dbReference type="InterPro" id="IPR020084">
    <property type="entry name" value="NUDIX_hydrolase_CS"/>
</dbReference>
<evidence type="ECO:0000256" key="2">
    <source>
        <dbReference type="ARBA" id="ARBA00005582"/>
    </source>
</evidence>
<dbReference type="InterPro" id="IPR000086">
    <property type="entry name" value="NUDIX_hydrolase_dom"/>
</dbReference>
<dbReference type="PANTHER" id="PTHR43046:SF14">
    <property type="entry name" value="MUTT_NUDIX FAMILY PROTEIN"/>
    <property type="match status" value="1"/>
</dbReference>
<organism evidence="5 6">
    <name type="scientific">Streptomyces tsukubensis (strain DSM 42081 / NBRC 108919 / NRRL 18488 / 9993)</name>
    <dbReference type="NCBI Taxonomy" id="1114943"/>
    <lineage>
        <taxon>Bacteria</taxon>
        <taxon>Bacillati</taxon>
        <taxon>Actinomycetota</taxon>
        <taxon>Actinomycetes</taxon>
        <taxon>Kitasatosporales</taxon>
        <taxon>Streptomycetaceae</taxon>
        <taxon>Streptomyces</taxon>
    </lineage>
</organism>
<dbReference type="PROSITE" id="PS51462">
    <property type="entry name" value="NUDIX"/>
    <property type="match status" value="1"/>
</dbReference>
<dbReference type="EMBL" id="CP029159">
    <property type="protein sequence ID" value="QKM66016.1"/>
    <property type="molecule type" value="Genomic_DNA"/>
</dbReference>
<evidence type="ECO:0000313" key="5">
    <source>
        <dbReference type="EMBL" id="QKM66016.1"/>
    </source>
</evidence>
<dbReference type="CDD" id="cd02883">
    <property type="entry name" value="NUDIX_Hydrolase"/>
    <property type="match status" value="1"/>
</dbReference>
<sequence>MNDGLRLVAVAVITRVVDGRVLLVRRRVPVGGLVWQFPGGKVEPGESPEEAAVRETREEAGLTVTGRARIGSRTHPLTGRHILYIACTTASGTAHVTAPREITHTRWIPPQLLDTYAPGTYEPVRHHLGLHT</sequence>
<comment type="cofactor">
    <cofactor evidence="1">
        <name>Mg(2+)</name>
        <dbReference type="ChEBI" id="CHEBI:18420"/>
    </cofactor>
</comment>
<dbReference type="InterPro" id="IPR020476">
    <property type="entry name" value="Nudix_hydrolase"/>
</dbReference>
<keyword evidence="6" id="KW-1185">Reference proteome</keyword>
<evidence type="ECO:0000256" key="1">
    <source>
        <dbReference type="ARBA" id="ARBA00001946"/>
    </source>
</evidence>
<comment type="similarity">
    <text evidence="2 4">Belongs to the Nudix hydrolase family.</text>
</comment>